<evidence type="ECO:0000313" key="3">
    <source>
        <dbReference type="Proteomes" id="UP000324222"/>
    </source>
</evidence>
<organism evidence="2 3">
    <name type="scientific">Portunus trituberculatus</name>
    <name type="common">Swimming crab</name>
    <name type="synonym">Neptunus trituberculatus</name>
    <dbReference type="NCBI Taxonomy" id="210409"/>
    <lineage>
        <taxon>Eukaryota</taxon>
        <taxon>Metazoa</taxon>
        <taxon>Ecdysozoa</taxon>
        <taxon>Arthropoda</taxon>
        <taxon>Crustacea</taxon>
        <taxon>Multicrustacea</taxon>
        <taxon>Malacostraca</taxon>
        <taxon>Eumalacostraca</taxon>
        <taxon>Eucarida</taxon>
        <taxon>Decapoda</taxon>
        <taxon>Pleocyemata</taxon>
        <taxon>Brachyura</taxon>
        <taxon>Eubrachyura</taxon>
        <taxon>Portunoidea</taxon>
        <taxon>Portunidae</taxon>
        <taxon>Portuninae</taxon>
        <taxon>Portunus</taxon>
    </lineage>
</organism>
<evidence type="ECO:0000256" key="1">
    <source>
        <dbReference type="SAM" id="MobiDB-lite"/>
    </source>
</evidence>
<dbReference type="EMBL" id="VSRR010010789">
    <property type="protein sequence ID" value="MPC52326.1"/>
    <property type="molecule type" value="Genomic_DNA"/>
</dbReference>
<proteinExistence type="predicted"/>
<protein>
    <submittedName>
        <fullName evidence="2">Uncharacterized protein</fullName>
    </submittedName>
</protein>
<comment type="caution">
    <text evidence="2">The sequence shown here is derived from an EMBL/GenBank/DDBJ whole genome shotgun (WGS) entry which is preliminary data.</text>
</comment>
<evidence type="ECO:0000313" key="2">
    <source>
        <dbReference type="EMBL" id="MPC52326.1"/>
    </source>
</evidence>
<gene>
    <name evidence="2" type="ORF">E2C01_046191</name>
</gene>
<reference evidence="2 3" key="1">
    <citation type="submission" date="2019-05" db="EMBL/GenBank/DDBJ databases">
        <title>Another draft genome of Portunus trituberculatus and its Hox gene families provides insights of decapod evolution.</title>
        <authorList>
            <person name="Jeong J.-H."/>
            <person name="Song I."/>
            <person name="Kim S."/>
            <person name="Choi T."/>
            <person name="Kim D."/>
            <person name="Ryu S."/>
            <person name="Kim W."/>
        </authorList>
    </citation>
    <scope>NUCLEOTIDE SEQUENCE [LARGE SCALE GENOMIC DNA]</scope>
    <source>
        <tissue evidence="2">Muscle</tissue>
    </source>
</reference>
<dbReference type="AlphaFoldDB" id="A0A5B7G3Q6"/>
<name>A0A5B7G3Q6_PORTR</name>
<accession>A0A5B7G3Q6</accession>
<sequence length="90" mass="10245">MCGRSRQTPQPTPVRRESLLARGTPPDARGVYVNKNWRKEEVMARGISFVVTSVCLVIEPWLSRVQQTARHRATEPARGHCRRCVGVMRC</sequence>
<dbReference type="Proteomes" id="UP000324222">
    <property type="component" value="Unassembled WGS sequence"/>
</dbReference>
<keyword evidence="3" id="KW-1185">Reference proteome</keyword>
<feature type="region of interest" description="Disordered" evidence="1">
    <location>
        <begin position="1"/>
        <end position="25"/>
    </location>
</feature>